<feature type="region of interest" description="Disordered" evidence="1">
    <location>
        <begin position="65"/>
        <end position="299"/>
    </location>
</feature>
<comment type="caution">
    <text evidence="3">The sequence shown here is derived from an EMBL/GenBank/DDBJ whole genome shotgun (WGS) entry which is preliminary data.</text>
</comment>
<dbReference type="GO" id="GO:0005737">
    <property type="term" value="C:cytoplasm"/>
    <property type="evidence" value="ECO:0007669"/>
    <property type="project" value="TreeGrafter"/>
</dbReference>
<feature type="domain" description="J" evidence="2">
    <location>
        <begin position="6"/>
        <end position="72"/>
    </location>
</feature>
<reference evidence="3 4" key="1">
    <citation type="journal article" date="2016" name="Appl. Microbiol. Biotechnol.">
        <title>Characterization of T-DNA insertion mutants with decreased virulence in the entomopathogenic fungus Beauveria bassiana JEF-007.</title>
        <authorList>
            <person name="Kim S."/>
            <person name="Lee S.J."/>
            <person name="Nai Y.S."/>
            <person name="Yu J.S."/>
            <person name="Lee M.R."/>
            <person name="Yang Y.T."/>
            <person name="Kim J.S."/>
        </authorList>
    </citation>
    <scope>NUCLEOTIDE SEQUENCE [LARGE SCALE GENOMIC DNA]</scope>
    <source>
        <strain evidence="3 4">JEF-007</strain>
    </source>
</reference>
<name>A0A2N6NTE2_BEABA</name>
<dbReference type="Gene3D" id="1.10.287.110">
    <property type="entry name" value="DnaJ domain"/>
    <property type="match status" value="1"/>
</dbReference>
<feature type="region of interest" description="Disordered" evidence="1">
    <location>
        <begin position="365"/>
        <end position="593"/>
    </location>
</feature>
<organism evidence="3 4">
    <name type="scientific">Beauveria bassiana</name>
    <name type="common">White muscardine disease fungus</name>
    <name type="synonym">Tritirachium shiotae</name>
    <dbReference type="NCBI Taxonomy" id="176275"/>
    <lineage>
        <taxon>Eukaryota</taxon>
        <taxon>Fungi</taxon>
        <taxon>Dikarya</taxon>
        <taxon>Ascomycota</taxon>
        <taxon>Pezizomycotina</taxon>
        <taxon>Sordariomycetes</taxon>
        <taxon>Hypocreomycetidae</taxon>
        <taxon>Hypocreales</taxon>
        <taxon>Cordycipitaceae</taxon>
        <taxon>Beauveria</taxon>
    </lineage>
</organism>
<gene>
    <name evidence="3" type="primary">mug184</name>
    <name evidence="3" type="ORF">BM221_002989</name>
</gene>
<proteinExistence type="predicted"/>
<dbReference type="PANTHER" id="PTHR44029:SF1">
    <property type="entry name" value="DNAJ HOMOLOG SUBFAMILY C MEMBER 21"/>
    <property type="match status" value="1"/>
</dbReference>
<dbReference type="PROSITE" id="PS50076">
    <property type="entry name" value="DNAJ_2"/>
    <property type="match status" value="1"/>
</dbReference>
<dbReference type="Proteomes" id="UP000235728">
    <property type="component" value="Unassembled WGS sequence"/>
</dbReference>
<dbReference type="EMBL" id="MRVG01000003">
    <property type="protein sequence ID" value="PMB70538.1"/>
    <property type="molecule type" value="Genomic_DNA"/>
</dbReference>
<dbReference type="SUPFAM" id="SSF46565">
    <property type="entry name" value="Chaperone J-domain"/>
    <property type="match status" value="1"/>
</dbReference>
<feature type="compositionally biased region" description="Polar residues" evidence="1">
    <location>
        <begin position="561"/>
        <end position="579"/>
    </location>
</feature>
<evidence type="ECO:0000256" key="1">
    <source>
        <dbReference type="SAM" id="MobiDB-lite"/>
    </source>
</evidence>
<dbReference type="Pfam" id="PF00226">
    <property type="entry name" value="DnaJ"/>
    <property type="match status" value="1"/>
</dbReference>
<dbReference type="PRINTS" id="PR00625">
    <property type="entry name" value="JDOMAIN"/>
</dbReference>
<feature type="compositionally biased region" description="Pro residues" evidence="1">
    <location>
        <begin position="164"/>
        <end position="173"/>
    </location>
</feature>
<dbReference type="InterPro" id="IPR051964">
    <property type="entry name" value="Chaperone_stress_response"/>
</dbReference>
<feature type="compositionally biased region" description="Pro residues" evidence="1">
    <location>
        <begin position="97"/>
        <end position="108"/>
    </location>
</feature>
<dbReference type="PANTHER" id="PTHR44029">
    <property type="entry name" value="DNAJ HOMOLOG SUBFAMILY C MEMBER 21"/>
    <property type="match status" value="1"/>
</dbReference>
<evidence type="ECO:0000259" key="2">
    <source>
        <dbReference type="PROSITE" id="PS50076"/>
    </source>
</evidence>
<protein>
    <submittedName>
        <fullName evidence="3">Meiotically up-regulated 184 protein</fullName>
    </submittedName>
</protein>
<sequence>MGETRDYYADLELPSTADITEIKKQYRKLALKYHPDRNPGREQEVNAKFQIIQCAIEVLGDATEKARYDASYSGRTSRYPTASGRKGNPWSEAAQNFPPPPRRNPPGGKPAAPGGGAQRWSSRFSAGVPPTAKQYTNADPETKKNAAKAFDTMRKSQAKKPQAKPEPPPPPPRTQTGRERAEASFGTRTTGQATRPTATQHDPSYRKPAPQHYDIRSQQQSPMPDPLSQFRDNGAQSDARYSSQYSTHGGEKIDPFEGIQRTASNSGDDATRRSRANNYDNGTAGAYAKSAYQQQAPRSEKPIRSILLDHIRPEADLPHRRFILDRYQVFTILNLTTQHLVDAYLHRKKARARDNSFSFKVDDDTFHTSEHSQSPSRRGPAHQSSFDKTNLDGINTKFSKESANNPWNFTAGSPTNRPGAHQSNPESPNPKPSSDPGTTEAPVHETGFNPGGWSDKFGPQTFIPQQAPAGSASPTRASRTNSRKNRPVKSNANNPIVIDDSDEEDLYDWSGRKAQTQDQATESPMDIDTPPAVPPRPPPSARDIYVEPTRPEWRSDDAQPATENSQSATQNSAPTSHVGTPSVPHARGSEDSEEFLASFEDFKNVAPFAQPKAGLQSFSDLKDNLPFESKASDEVPLQMPKVQPLVFPIPPVAPRPPPTVAIESVMPSDSSWNKYLDDFGMYLQEWELFNSQVVDHFATRNAHIRRDRESKGYAFLGSRSESDITEYISWIQQDNDVRRRWNAACEGHEERFREFMAFRSRMKKKNGP</sequence>
<accession>A0A2N6NTE2</accession>
<dbReference type="InterPro" id="IPR036869">
    <property type="entry name" value="J_dom_sf"/>
</dbReference>
<dbReference type="OMA" id="YGPPKAN"/>
<feature type="compositionally biased region" description="Polar residues" evidence="1">
    <location>
        <begin position="230"/>
        <end position="247"/>
    </location>
</feature>
<feature type="compositionally biased region" description="Polar residues" evidence="1">
    <location>
        <begin position="186"/>
        <end position="202"/>
    </location>
</feature>
<dbReference type="AlphaFoldDB" id="A0A2N6NTE2"/>
<dbReference type="InterPro" id="IPR001623">
    <property type="entry name" value="DnaJ_domain"/>
</dbReference>
<dbReference type="CDD" id="cd06257">
    <property type="entry name" value="DnaJ"/>
    <property type="match status" value="1"/>
</dbReference>
<dbReference type="SMART" id="SM00271">
    <property type="entry name" value="DnaJ"/>
    <property type="match status" value="1"/>
</dbReference>
<evidence type="ECO:0000313" key="4">
    <source>
        <dbReference type="Proteomes" id="UP000235728"/>
    </source>
</evidence>
<evidence type="ECO:0000313" key="3">
    <source>
        <dbReference type="EMBL" id="PMB70538.1"/>
    </source>
</evidence>
<feature type="compositionally biased region" description="Pro residues" evidence="1">
    <location>
        <begin position="531"/>
        <end position="540"/>
    </location>
</feature>
<feature type="compositionally biased region" description="Polar residues" evidence="1">
    <location>
        <begin position="371"/>
        <end position="416"/>
    </location>
</feature>
<feature type="compositionally biased region" description="Polar residues" evidence="1">
    <location>
        <begin position="513"/>
        <end position="522"/>
    </location>
</feature>